<evidence type="ECO:0000313" key="1">
    <source>
        <dbReference type="EMBL" id="AUW42933.1"/>
    </source>
</evidence>
<gene>
    <name evidence="1" type="ORF">CUJ84_Chr002578</name>
</gene>
<dbReference type="Proteomes" id="UP000238523">
    <property type="component" value="Chromosome"/>
</dbReference>
<dbReference type="AlphaFoldDB" id="A0A2K9Z3X6"/>
<proteinExistence type="predicted"/>
<evidence type="ECO:0000313" key="2">
    <source>
        <dbReference type="Proteomes" id="UP000238523"/>
    </source>
</evidence>
<dbReference type="EMBL" id="CP025012">
    <property type="protein sequence ID" value="AUW42933.1"/>
    <property type="molecule type" value="Genomic_DNA"/>
</dbReference>
<name>A0A2K9Z3X6_RHILE</name>
<sequence>MPKASHLACPVDQRRQRAELGAIMCLPPFMAVAHQSGLLQNSEMFRDNRLRDPGPSRQSPDRLLSFAAQPFEKSPPGRIGERSEEHVLGVRHLQSIPRWLWIYV</sequence>
<organism evidence="1 2">
    <name type="scientific">Rhizobium leguminosarum</name>
    <dbReference type="NCBI Taxonomy" id="384"/>
    <lineage>
        <taxon>Bacteria</taxon>
        <taxon>Pseudomonadati</taxon>
        <taxon>Pseudomonadota</taxon>
        <taxon>Alphaproteobacteria</taxon>
        <taxon>Hyphomicrobiales</taxon>
        <taxon>Rhizobiaceae</taxon>
        <taxon>Rhizobium/Agrobacterium group</taxon>
        <taxon>Rhizobium</taxon>
    </lineage>
</organism>
<protein>
    <submittedName>
        <fullName evidence="1">Uncharacterized protein</fullName>
    </submittedName>
</protein>
<reference evidence="1 2" key="1">
    <citation type="submission" date="2017-11" db="EMBL/GenBank/DDBJ databases">
        <title>Complete genome of Rhizobium leguminosarum Norway, an ineffective micro-symbiont.</title>
        <authorList>
            <person name="Hoffrichter A."/>
            <person name="Liang J."/>
            <person name="Brachmann A."/>
            <person name="Marin M."/>
        </authorList>
    </citation>
    <scope>NUCLEOTIDE SEQUENCE [LARGE SCALE GENOMIC DNA]</scope>
    <source>
        <strain evidence="1 2">Norway</strain>
    </source>
</reference>
<accession>A0A2K9Z3X6</accession>